<feature type="region of interest" description="Disordered" evidence="13">
    <location>
        <begin position="783"/>
        <end position="812"/>
    </location>
</feature>
<dbReference type="NCBIfam" id="TIGR01056">
    <property type="entry name" value="topB"/>
    <property type="match status" value="1"/>
</dbReference>
<dbReference type="GO" id="GO:0006281">
    <property type="term" value="P:DNA repair"/>
    <property type="evidence" value="ECO:0007669"/>
    <property type="project" value="TreeGrafter"/>
</dbReference>
<comment type="catalytic activity">
    <reaction evidence="1">
        <text>ATP-independent breakage of single-stranded DNA, followed by passage and rejoining.</text>
        <dbReference type="EC" id="5.6.2.1"/>
    </reaction>
</comment>
<dbReference type="Pfam" id="PF13342">
    <property type="entry name" value="Toprim_Crpt"/>
    <property type="match status" value="1"/>
</dbReference>
<dbReference type="PROSITE" id="PS50880">
    <property type="entry name" value="TOPRIM"/>
    <property type="match status" value="1"/>
</dbReference>
<dbReference type="GO" id="GO:0043597">
    <property type="term" value="C:cytoplasmic replication fork"/>
    <property type="evidence" value="ECO:0007669"/>
    <property type="project" value="TreeGrafter"/>
</dbReference>
<dbReference type="InterPro" id="IPR023405">
    <property type="entry name" value="Topo_IA_core_domain"/>
</dbReference>
<name>A0A4P2VRR3_FLUSA</name>
<evidence type="ECO:0000256" key="2">
    <source>
        <dbReference type="ARBA" id="ARBA00009446"/>
    </source>
</evidence>
<keyword evidence="7" id="KW-0238">DNA-binding</keyword>
<evidence type="ECO:0000256" key="11">
    <source>
        <dbReference type="ARBA" id="ARBA00032235"/>
    </source>
</evidence>
<dbReference type="InterPro" id="IPR000380">
    <property type="entry name" value="Topo_IA"/>
</dbReference>
<dbReference type="SMART" id="SM00493">
    <property type="entry name" value="TOPRIM"/>
    <property type="match status" value="1"/>
</dbReference>
<evidence type="ECO:0000313" key="16">
    <source>
        <dbReference type="EMBL" id="BBH51865.1"/>
    </source>
</evidence>
<dbReference type="InterPro" id="IPR013497">
    <property type="entry name" value="Topo_IA_cen"/>
</dbReference>
<dbReference type="SMART" id="SM00436">
    <property type="entry name" value="TOP1Bc"/>
    <property type="match status" value="1"/>
</dbReference>
<dbReference type="InterPro" id="IPR003602">
    <property type="entry name" value="Topo_IA_DNA-bd_dom"/>
</dbReference>
<dbReference type="KEGG" id="sbf:JCM31447_02890"/>
<keyword evidence="6" id="KW-0799">Topoisomerase</keyword>
<dbReference type="Pfam" id="PF01751">
    <property type="entry name" value="Toprim"/>
    <property type="match status" value="1"/>
</dbReference>
<dbReference type="InterPro" id="IPR023406">
    <property type="entry name" value="Topo_IA_AS"/>
</dbReference>
<dbReference type="GO" id="GO:0046872">
    <property type="term" value="F:metal ion binding"/>
    <property type="evidence" value="ECO:0007669"/>
    <property type="project" value="UniProtKB-KW"/>
</dbReference>
<evidence type="ECO:0000259" key="15">
    <source>
        <dbReference type="PROSITE" id="PS52039"/>
    </source>
</evidence>
<dbReference type="CDD" id="cd03362">
    <property type="entry name" value="TOPRIM_TopoIA_TopoIII"/>
    <property type="match status" value="1"/>
</dbReference>
<feature type="domain" description="Topo IA-type catalytic" evidence="15">
    <location>
        <begin position="156"/>
        <end position="622"/>
    </location>
</feature>
<dbReference type="OrthoDB" id="9803554at2"/>
<dbReference type="PROSITE" id="PS52039">
    <property type="entry name" value="TOPO_IA_2"/>
    <property type="match status" value="1"/>
</dbReference>
<dbReference type="GO" id="GO:0003917">
    <property type="term" value="F:DNA topoisomerase type I (single strand cut, ATP-independent) activity"/>
    <property type="evidence" value="ECO:0007669"/>
    <property type="project" value="UniProtKB-EC"/>
</dbReference>
<dbReference type="PANTHER" id="PTHR11390">
    <property type="entry name" value="PROKARYOTIC DNA TOPOISOMERASE"/>
    <property type="match status" value="1"/>
</dbReference>
<reference evidence="16 17" key="1">
    <citation type="submission" date="2018-12" db="EMBL/GenBank/DDBJ databases">
        <title>Rubrispira sanarue gen. nov., sp., nov., a member of the order Silvanigrellales, isolated from a brackish lake in Hamamatsu Japan.</title>
        <authorList>
            <person name="Maejima Y."/>
            <person name="Iino T."/>
            <person name="Muraguchi Y."/>
            <person name="Fukuda K."/>
            <person name="Nojiri H."/>
            <person name="Ohkuma M."/>
            <person name="Moriuchi R."/>
            <person name="Dohra H."/>
            <person name="Kimbara K."/>
            <person name="Shintani M."/>
        </authorList>
    </citation>
    <scope>NUCLEOTIDE SEQUENCE [LARGE SCALE GENOMIC DNA]</scope>
    <source>
        <strain evidence="16 17">RF1110005</strain>
    </source>
</reference>
<accession>A0A4P2VRR3</accession>
<keyword evidence="5" id="KW-0460">Magnesium</keyword>
<dbReference type="PANTHER" id="PTHR11390:SF21">
    <property type="entry name" value="DNA TOPOISOMERASE 3-ALPHA"/>
    <property type="match status" value="1"/>
</dbReference>
<keyword evidence="8 16" id="KW-0413">Isomerase</keyword>
<dbReference type="InterPro" id="IPR013824">
    <property type="entry name" value="Topo_IA_cen_sub1"/>
</dbReference>
<dbReference type="SMART" id="SM00437">
    <property type="entry name" value="TOP1Ac"/>
    <property type="match status" value="1"/>
</dbReference>
<evidence type="ECO:0000256" key="1">
    <source>
        <dbReference type="ARBA" id="ARBA00000213"/>
    </source>
</evidence>
<dbReference type="InterPro" id="IPR013826">
    <property type="entry name" value="Topo_IA_cen_sub3"/>
</dbReference>
<dbReference type="Gene3D" id="1.10.290.10">
    <property type="entry name" value="Topoisomerase I, domain 4"/>
    <property type="match status" value="1"/>
</dbReference>
<dbReference type="GO" id="GO:0003677">
    <property type="term" value="F:DNA binding"/>
    <property type="evidence" value="ECO:0007669"/>
    <property type="project" value="UniProtKB-KW"/>
</dbReference>
<dbReference type="InterPro" id="IPR005738">
    <property type="entry name" value="TopoIII"/>
</dbReference>
<dbReference type="InterPro" id="IPR006171">
    <property type="entry name" value="TOPRIM_dom"/>
</dbReference>
<evidence type="ECO:0000256" key="13">
    <source>
        <dbReference type="SAM" id="MobiDB-lite"/>
    </source>
</evidence>
<evidence type="ECO:0000256" key="12">
    <source>
        <dbReference type="ARBA" id="ARBA00032877"/>
    </source>
</evidence>
<dbReference type="InterPro" id="IPR025589">
    <property type="entry name" value="Toprim_C_rpt"/>
</dbReference>
<dbReference type="Gene3D" id="2.70.20.10">
    <property type="entry name" value="Topoisomerase I, domain 3"/>
    <property type="match status" value="1"/>
</dbReference>
<dbReference type="EC" id="5.6.2.1" evidence="3"/>
<dbReference type="InterPro" id="IPR013825">
    <property type="entry name" value="Topo_IA_cen_sub2"/>
</dbReference>
<dbReference type="Proteomes" id="UP000291236">
    <property type="component" value="Chromosome"/>
</dbReference>
<dbReference type="Gene3D" id="3.40.50.140">
    <property type="match status" value="1"/>
</dbReference>
<evidence type="ECO:0000256" key="8">
    <source>
        <dbReference type="ARBA" id="ARBA00023235"/>
    </source>
</evidence>
<keyword evidence="17" id="KW-1185">Reference proteome</keyword>
<evidence type="ECO:0000256" key="10">
    <source>
        <dbReference type="ARBA" id="ARBA00031985"/>
    </source>
</evidence>
<evidence type="ECO:0000256" key="5">
    <source>
        <dbReference type="ARBA" id="ARBA00022842"/>
    </source>
</evidence>
<gene>
    <name evidence="16" type="ORF">JCM31447_02890</name>
</gene>
<keyword evidence="4" id="KW-0479">Metal-binding</keyword>
<dbReference type="PRINTS" id="PR00417">
    <property type="entry name" value="PRTPISMRASEI"/>
</dbReference>
<dbReference type="EMBL" id="AP019368">
    <property type="protein sequence ID" value="BBH51865.1"/>
    <property type="molecule type" value="Genomic_DNA"/>
</dbReference>
<dbReference type="RefSeq" id="WP_130605808.1">
    <property type="nucleotide sequence ID" value="NZ_AP019368.1"/>
</dbReference>
<feature type="region of interest" description="Disordered" evidence="13">
    <location>
        <begin position="882"/>
        <end position="917"/>
    </location>
</feature>
<dbReference type="InterPro" id="IPR034144">
    <property type="entry name" value="TOPRIM_TopoIII"/>
</dbReference>
<comment type="similarity">
    <text evidence="2">Belongs to the type IA topoisomerase family.</text>
</comment>
<evidence type="ECO:0000256" key="7">
    <source>
        <dbReference type="ARBA" id="ARBA00023125"/>
    </source>
</evidence>
<dbReference type="SUPFAM" id="SSF56712">
    <property type="entry name" value="Prokaryotic type I DNA topoisomerase"/>
    <property type="match status" value="1"/>
</dbReference>
<dbReference type="NCBIfam" id="NF005829">
    <property type="entry name" value="PRK07726.1"/>
    <property type="match status" value="1"/>
</dbReference>
<evidence type="ECO:0000256" key="3">
    <source>
        <dbReference type="ARBA" id="ARBA00012891"/>
    </source>
</evidence>
<dbReference type="Gene3D" id="1.10.460.10">
    <property type="entry name" value="Topoisomerase I, domain 2"/>
    <property type="match status" value="1"/>
</dbReference>
<protein>
    <recommendedName>
        <fullName evidence="3">DNA topoisomerase</fullName>
        <ecNumber evidence="3">5.6.2.1</ecNumber>
    </recommendedName>
    <alternativeName>
        <fullName evidence="12">Omega-protein</fullName>
    </alternativeName>
    <alternativeName>
        <fullName evidence="11">Relaxing enzyme</fullName>
    </alternativeName>
    <alternativeName>
        <fullName evidence="9">Swivelase</fullName>
    </alternativeName>
    <alternativeName>
        <fullName evidence="10">Untwisting enzyme</fullName>
    </alternativeName>
</protein>
<evidence type="ECO:0000256" key="6">
    <source>
        <dbReference type="ARBA" id="ARBA00023029"/>
    </source>
</evidence>
<dbReference type="PROSITE" id="PS00396">
    <property type="entry name" value="TOPO_IA_1"/>
    <property type="match status" value="1"/>
</dbReference>
<feature type="compositionally biased region" description="Basic residues" evidence="13">
    <location>
        <begin position="890"/>
        <end position="907"/>
    </location>
</feature>
<dbReference type="InterPro" id="IPR003601">
    <property type="entry name" value="Topo_IA_2"/>
</dbReference>
<evidence type="ECO:0000313" key="17">
    <source>
        <dbReference type="Proteomes" id="UP000291236"/>
    </source>
</evidence>
<organism evidence="16 17">
    <name type="scientific">Fluviispira sanaruensis</name>
    <dbReference type="NCBI Taxonomy" id="2493639"/>
    <lineage>
        <taxon>Bacteria</taxon>
        <taxon>Pseudomonadati</taxon>
        <taxon>Bdellovibrionota</taxon>
        <taxon>Oligoflexia</taxon>
        <taxon>Silvanigrellales</taxon>
        <taxon>Silvanigrellaceae</taxon>
        <taxon>Fluviispira</taxon>
    </lineage>
</organism>
<feature type="domain" description="Toprim" evidence="14">
    <location>
        <begin position="6"/>
        <end position="139"/>
    </location>
</feature>
<dbReference type="GO" id="GO:0006310">
    <property type="term" value="P:DNA recombination"/>
    <property type="evidence" value="ECO:0007669"/>
    <property type="project" value="TreeGrafter"/>
</dbReference>
<evidence type="ECO:0000259" key="14">
    <source>
        <dbReference type="PROSITE" id="PS50880"/>
    </source>
</evidence>
<dbReference type="Pfam" id="PF01131">
    <property type="entry name" value="Topoisom_bac"/>
    <property type="match status" value="1"/>
</dbReference>
<proteinExistence type="inferred from homology"/>
<sequence>MDKASKWLVVTEKPSVAGDLAKALGGFEKKGDHYESPKYYITWAVGHLLELLEPEELDPKYKRWLLQDLPILPQEFQYKPKKGQTERLNHIKSLAKKSDVTGIINACDAGREGELIFREIYDYCGINKTFKRIWLQSMTPEAIRKEFQTLKSGHDYDNLGDAARCRAESDWLIGMNATRAVTKRLKTRNTKGVWSVGRVQTPTLALIAKRELDYLKHRPEPYFNLEGRFSTPTHEYSGLWYDPKFKKPQAADDDESIISREKEDRIFSQQKLDEILKNFNDNKSQAKASETRKESKEIAPQLFDLTLLQREANRKFGMPASRTLQAAQRLYEKHKLLTYPRTDSRYLPEDYVENVKNILKEYSAIPTEYSKACQKILKHGMLNKDRVFNNKHVSDHFAIIPTGQFPSEKLDGDDARIFDLVLKRFIAAFMPHAIWAKVERITFVGEQNFRTRVQDLQEPGWREVYGLDSEEESKLPKLNEKNPDALTPVQTEGVDPIQNATKPPPRYTEAKLLSLMEHCGKSVVDEEIAEVLKDKGIGTPATRADIIENLISKEYVSRYGKALRATSKGIRLVDVLSRIPIDILSKVDLTGEIEAGLRKMEKGQEKRSEFMQNMFDFTSTIVDKARSFEYDAIYKNDPPLGSCPVCKIGKVNEGFWGYKCSRAGNSKEVTPDQCSFIIWKEKNQRYIDRSVVEEVLQKQIVGPFEFSNSTGTSHYDEFLTISPQKGIIFCTEKGEAKESATGYDAVVLHEELLSETFLKMPGTVKVTEMAYLCEFGNLPTEAPEEINKPKRKSKKASSEDTEKKKKVTKPKKVKRLISRMPRILCGREMSLDDYKSFILTGSTPPISDFKSKKGRPFAAALHLKENGNFEFKFVSRKALLGEDTSENKPKKTAKKATSKAKVVKKSKKADSLSETEV</sequence>
<evidence type="ECO:0000256" key="9">
    <source>
        <dbReference type="ARBA" id="ARBA00030003"/>
    </source>
</evidence>
<dbReference type="GO" id="GO:0006265">
    <property type="term" value="P:DNA topological change"/>
    <property type="evidence" value="ECO:0007669"/>
    <property type="project" value="InterPro"/>
</dbReference>
<dbReference type="AlphaFoldDB" id="A0A4P2VRR3"/>
<dbReference type="CDD" id="cd00186">
    <property type="entry name" value="TOP1Ac"/>
    <property type="match status" value="1"/>
</dbReference>
<feature type="region of interest" description="Disordered" evidence="13">
    <location>
        <begin position="478"/>
        <end position="503"/>
    </location>
</feature>
<evidence type="ECO:0000256" key="4">
    <source>
        <dbReference type="ARBA" id="ARBA00022723"/>
    </source>
</evidence>